<evidence type="ECO:0000313" key="1">
    <source>
        <dbReference type="EMBL" id="MBK4727437.1"/>
    </source>
</evidence>
<name>A0ACC5RRT1_ENTAG</name>
<sequence length="71" mass="7819">MYKVSNLLVFIGLISLAIVLALNLYSSYATSHINSAPLFSTNWWARWFPVYASGIALIFIGLVLRLSGGAR</sequence>
<accession>A0ACC5RRT1</accession>
<protein>
    <submittedName>
        <fullName evidence="1">Uncharacterized protein</fullName>
    </submittedName>
</protein>
<evidence type="ECO:0000313" key="2">
    <source>
        <dbReference type="Proteomes" id="UP000633731"/>
    </source>
</evidence>
<dbReference type="Proteomes" id="UP000633731">
    <property type="component" value="Unassembled WGS sequence"/>
</dbReference>
<comment type="caution">
    <text evidence="1">The sequence shown here is derived from an EMBL/GenBank/DDBJ whole genome shotgun (WGS) entry which is preliminary data.</text>
</comment>
<keyword evidence="2" id="KW-1185">Reference proteome</keyword>
<gene>
    <name evidence="1" type="ORF">JJL49_19580</name>
</gene>
<reference evidence="1" key="1">
    <citation type="submission" date="2021-01" db="EMBL/GenBank/DDBJ databases">
        <title>Draft genome of Pantoea agglomerans Eh 335.</title>
        <authorList>
            <person name="Emsley S.A."/>
            <person name="Oline D.K."/>
            <person name="Saw J.H."/>
            <person name="Ushijima B."/>
            <person name="Videau P."/>
            <person name="Koyack M.J."/>
        </authorList>
    </citation>
    <scope>NUCLEOTIDE SEQUENCE</scope>
    <source>
        <strain evidence="1">Eh 335</strain>
    </source>
</reference>
<proteinExistence type="predicted"/>
<dbReference type="EMBL" id="JAEOXF010000015">
    <property type="protein sequence ID" value="MBK4727437.1"/>
    <property type="molecule type" value="Genomic_DNA"/>
</dbReference>
<organism evidence="1 2">
    <name type="scientific">Enterobacter agglomerans</name>
    <name type="common">Erwinia herbicola</name>
    <name type="synonym">Pantoea agglomerans</name>
    <dbReference type="NCBI Taxonomy" id="549"/>
    <lineage>
        <taxon>Bacteria</taxon>
        <taxon>Pseudomonadati</taxon>
        <taxon>Pseudomonadota</taxon>
        <taxon>Gammaproteobacteria</taxon>
        <taxon>Enterobacterales</taxon>
        <taxon>Erwiniaceae</taxon>
        <taxon>Pantoea</taxon>
        <taxon>Pantoea agglomerans group</taxon>
    </lineage>
</organism>